<dbReference type="AlphaFoldDB" id="A0AA41X5T1"/>
<dbReference type="Pfam" id="PF09988">
    <property type="entry name" value="DUF2227"/>
    <property type="match status" value="1"/>
</dbReference>
<sequence>MPSGKTHTRLNLAALPVLGFVLITYKVTDWSLLLPSAAGFLLGTYLLNPDLDTVSAAYRNWGPLRFIWYPYRSMLPHRSFLTHTILLGDMIRVVYAAIALSPLLYLLNCTVLGGQLPVWVQTHRPFLAAGFAGIVAASALHIWADRLNTKRKRVFRRKRR</sequence>
<keyword evidence="1" id="KW-1133">Transmembrane helix</keyword>
<keyword evidence="1" id="KW-0812">Transmembrane</keyword>
<protein>
    <submittedName>
        <fullName evidence="2">Metal-binding protein</fullName>
    </submittedName>
</protein>
<comment type="caution">
    <text evidence="2">The sequence shown here is derived from an EMBL/GenBank/DDBJ whole genome shotgun (WGS) entry which is preliminary data.</text>
</comment>
<dbReference type="PANTHER" id="PTHR39085">
    <property type="entry name" value="SLL0924 PROTEIN"/>
    <property type="match status" value="1"/>
</dbReference>
<gene>
    <name evidence="2" type="ORF">NK662_03980</name>
</gene>
<organism evidence="2 3">
    <name type="scientific">Ectobacillus ponti</name>
    <dbReference type="NCBI Taxonomy" id="2961894"/>
    <lineage>
        <taxon>Bacteria</taxon>
        <taxon>Bacillati</taxon>
        <taxon>Bacillota</taxon>
        <taxon>Bacilli</taxon>
        <taxon>Bacillales</taxon>
        <taxon>Bacillaceae</taxon>
        <taxon>Ectobacillus</taxon>
    </lineage>
</organism>
<evidence type="ECO:0000313" key="3">
    <source>
        <dbReference type="Proteomes" id="UP001156102"/>
    </source>
</evidence>
<feature type="transmembrane region" description="Helical" evidence="1">
    <location>
        <begin position="80"/>
        <end position="106"/>
    </location>
</feature>
<keyword evidence="1" id="KW-0472">Membrane</keyword>
<evidence type="ECO:0000256" key="1">
    <source>
        <dbReference type="SAM" id="Phobius"/>
    </source>
</evidence>
<dbReference type="Proteomes" id="UP001156102">
    <property type="component" value="Unassembled WGS sequence"/>
</dbReference>
<dbReference type="RefSeq" id="WP_254757616.1">
    <property type="nucleotide sequence ID" value="NZ_JANCLT010000002.1"/>
</dbReference>
<accession>A0AA41X5T1</accession>
<feature type="transmembrane region" description="Helical" evidence="1">
    <location>
        <begin position="126"/>
        <end position="144"/>
    </location>
</feature>
<name>A0AA41X5T1_9BACI</name>
<dbReference type="EMBL" id="JANCLT010000002">
    <property type="protein sequence ID" value="MCP8967698.1"/>
    <property type="molecule type" value="Genomic_DNA"/>
</dbReference>
<reference evidence="2" key="1">
    <citation type="submission" date="2022-07" db="EMBL/GenBank/DDBJ databases">
        <authorList>
            <person name="Li W.-J."/>
            <person name="Deng Q.-Q."/>
        </authorList>
    </citation>
    <scope>NUCLEOTIDE SEQUENCE</scope>
    <source>
        <strain evidence="2">SYSU M60031</strain>
    </source>
</reference>
<keyword evidence="3" id="KW-1185">Reference proteome</keyword>
<proteinExistence type="predicted"/>
<evidence type="ECO:0000313" key="2">
    <source>
        <dbReference type="EMBL" id="MCP8967698.1"/>
    </source>
</evidence>
<dbReference type="InterPro" id="IPR019250">
    <property type="entry name" value="DUF2227_metal-bd"/>
</dbReference>
<dbReference type="PANTHER" id="PTHR39085:SF1">
    <property type="entry name" value="SLL0924 PROTEIN"/>
    <property type="match status" value="1"/>
</dbReference>